<gene>
    <name evidence="1" type="ORF">METZ01_LOCUS472496</name>
</gene>
<protein>
    <submittedName>
        <fullName evidence="1">Uncharacterized protein</fullName>
    </submittedName>
</protein>
<sequence>MKKTNMVIKDISFIQLNRSQSQSIRLIKVNKSGKKTH</sequence>
<organism evidence="1">
    <name type="scientific">marine metagenome</name>
    <dbReference type="NCBI Taxonomy" id="408172"/>
    <lineage>
        <taxon>unclassified sequences</taxon>
        <taxon>metagenomes</taxon>
        <taxon>ecological metagenomes</taxon>
    </lineage>
</organism>
<dbReference type="EMBL" id="UINC01200658">
    <property type="protein sequence ID" value="SVE19642.1"/>
    <property type="molecule type" value="Genomic_DNA"/>
</dbReference>
<feature type="non-terminal residue" evidence="1">
    <location>
        <position position="37"/>
    </location>
</feature>
<evidence type="ECO:0000313" key="1">
    <source>
        <dbReference type="EMBL" id="SVE19642.1"/>
    </source>
</evidence>
<accession>A0A383BIB5</accession>
<name>A0A383BIB5_9ZZZZ</name>
<reference evidence="1" key="1">
    <citation type="submission" date="2018-05" db="EMBL/GenBank/DDBJ databases">
        <authorList>
            <person name="Lanie J.A."/>
            <person name="Ng W.-L."/>
            <person name="Kazmierczak K.M."/>
            <person name="Andrzejewski T.M."/>
            <person name="Davidsen T.M."/>
            <person name="Wayne K.J."/>
            <person name="Tettelin H."/>
            <person name="Glass J.I."/>
            <person name="Rusch D."/>
            <person name="Podicherti R."/>
            <person name="Tsui H.-C.T."/>
            <person name="Winkler M.E."/>
        </authorList>
    </citation>
    <scope>NUCLEOTIDE SEQUENCE</scope>
</reference>
<proteinExistence type="predicted"/>
<dbReference type="AlphaFoldDB" id="A0A383BIB5"/>